<gene>
    <name evidence="1" type="ORF">A6A40_25045</name>
</gene>
<dbReference type="EMBL" id="CP028906">
    <property type="protein sequence ID" value="AWB08714.1"/>
    <property type="molecule type" value="Genomic_DNA"/>
</dbReference>
<keyword evidence="2" id="KW-1185">Reference proteome</keyword>
<dbReference type="KEGG" id="ahu:A6A40_25045"/>
<dbReference type="RefSeq" id="WP_108548964.1">
    <property type="nucleotide sequence ID" value="NZ_CP028906.1"/>
</dbReference>
<proteinExistence type="predicted"/>
<reference evidence="1 2" key="1">
    <citation type="submission" date="2018-04" db="EMBL/GenBank/DDBJ databases">
        <title>Complete genome sequence of the nitrogen-fixing bacterium Azospirillum humicireducens type strain SgZ-5.</title>
        <authorList>
            <person name="Yu Z."/>
        </authorList>
    </citation>
    <scope>NUCLEOTIDE SEQUENCE [LARGE SCALE GENOMIC DNA]</scope>
    <source>
        <strain evidence="1 2">SgZ-5</strain>
        <plasmid evidence="1 2">pYZ5</plasmid>
    </source>
</reference>
<keyword evidence="1" id="KW-0614">Plasmid</keyword>
<dbReference type="Proteomes" id="UP000077405">
    <property type="component" value="Plasmid pYZ5"/>
</dbReference>
<name>A0A2R4VWA7_9PROT</name>
<protein>
    <submittedName>
        <fullName evidence="1">Uncharacterized protein</fullName>
    </submittedName>
</protein>
<evidence type="ECO:0000313" key="2">
    <source>
        <dbReference type="Proteomes" id="UP000077405"/>
    </source>
</evidence>
<dbReference type="OrthoDB" id="7358761at2"/>
<organism evidence="1 2">
    <name type="scientific">Azospirillum humicireducens</name>
    <dbReference type="NCBI Taxonomy" id="1226968"/>
    <lineage>
        <taxon>Bacteria</taxon>
        <taxon>Pseudomonadati</taxon>
        <taxon>Pseudomonadota</taxon>
        <taxon>Alphaproteobacteria</taxon>
        <taxon>Rhodospirillales</taxon>
        <taxon>Azospirillaceae</taxon>
        <taxon>Azospirillum</taxon>
    </lineage>
</organism>
<dbReference type="AlphaFoldDB" id="A0A2R4VWA7"/>
<sequence>MGALDTLKLVNVARKREVSAEGRMREKVVASLHQQAEMVRAELEGRQHTVMVRRYEEQDGQRVLVQRSKQPRKWFWKGVNGAYLFQMSYCNTPVVIANGQKVVEVGTLDALPAVIDTLVQAVTAGELDAALKANQKNKPTKKPRAAVKK</sequence>
<evidence type="ECO:0000313" key="1">
    <source>
        <dbReference type="EMBL" id="AWB08714.1"/>
    </source>
</evidence>
<geneLocation type="plasmid" evidence="1 2">
    <name>pYZ5</name>
</geneLocation>
<accession>A0A2R4VWA7</accession>